<gene>
    <name evidence="7" type="primary">tmk</name>
    <name evidence="10" type="ORF">J8C06_10150</name>
</gene>
<dbReference type="PANTHER" id="PTHR10344:SF1">
    <property type="entry name" value="THYMIDYLATE KINASE"/>
    <property type="match status" value="1"/>
</dbReference>
<evidence type="ECO:0000313" key="11">
    <source>
        <dbReference type="Proteomes" id="UP000676506"/>
    </source>
</evidence>
<dbReference type="EMBL" id="CP072648">
    <property type="protein sequence ID" value="QUW02690.1"/>
    <property type="molecule type" value="Genomic_DNA"/>
</dbReference>
<keyword evidence="5 7" id="KW-0418">Kinase</keyword>
<organism evidence="10 11">
    <name type="scientific">Chloracidobacterium validum</name>
    <dbReference type="NCBI Taxonomy" id="2821543"/>
    <lineage>
        <taxon>Bacteria</taxon>
        <taxon>Pseudomonadati</taxon>
        <taxon>Acidobacteriota</taxon>
        <taxon>Terriglobia</taxon>
        <taxon>Terriglobales</taxon>
        <taxon>Acidobacteriaceae</taxon>
        <taxon>Chloracidobacterium</taxon>
    </lineage>
</organism>
<keyword evidence="4 7" id="KW-0547">Nucleotide-binding</keyword>
<feature type="compositionally biased region" description="Polar residues" evidence="8">
    <location>
        <begin position="264"/>
        <end position="275"/>
    </location>
</feature>
<evidence type="ECO:0000256" key="3">
    <source>
        <dbReference type="ARBA" id="ARBA00022727"/>
    </source>
</evidence>
<accession>A0ABX8BAW7</accession>
<comment type="similarity">
    <text evidence="1 7">Belongs to the thymidylate kinase family.</text>
</comment>
<keyword evidence="6 7" id="KW-0067">ATP-binding</keyword>
<feature type="domain" description="Thymidylate kinase-like" evidence="9">
    <location>
        <begin position="26"/>
        <end position="157"/>
    </location>
</feature>
<dbReference type="PANTHER" id="PTHR10344">
    <property type="entry name" value="THYMIDYLATE KINASE"/>
    <property type="match status" value="1"/>
</dbReference>
<dbReference type="RefSeq" id="WP_211428581.1">
    <property type="nucleotide sequence ID" value="NZ_CP072648.1"/>
</dbReference>
<dbReference type="SUPFAM" id="SSF52540">
    <property type="entry name" value="P-loop containing nucleoside triphosphate hydrolases"/>
    <property type="match status" value="1"/>
</dbReference>
<dbReference type="CDD" id="cd01672">
    <property type="entry name" value="TMPK"/>
    <property type="match status" value="1"/>
</dbReference>
<name>A0ABX8BAW7_9BACT</name>
<evidence type="ECO:0000256" key="7">
    <source>
        <dbReference type="HAMAP-Rule" id="MF_00165"/>
    </source>
</evidence>
<evidence type="ECO:0000256" key="6">
    <source>
        <dbReference type="ARBA" id="ARBA00022840"/>
    </source>
</evidence>
<dbReference type="InterPro" id="IPR039430">
    <property type="entry name" value="Thymidylate_kin-like_dom"/>
</dbReference>
<comment type="catalytic activity">
    <reaction evidence="7">
        <text>dTMP + ATP = dTDP + ADP</text>
        <dbReference type="Rhea" id="RHEA:13517"/>
        <dbReference type="ChEBI" id="CHEBI:30616"/>
        <dbReference type="ChEBI" id="CHEBI:58369"/>
        <dbReference type="ChEBI" id="CHEBI:63528"/>
        <dbReference type="ChEBI" id="CHEBI:456216"/>
        <dbReference type="EC" id="2.7.4.9"/>
    </reaction>
</comment>
<reference evidence="10 11" key="1">
    <citation type="submission" date="2021-03" db="EMBL/GenBank/DDBJ databases">
        <title>Genomic and phenotypic characterization of Chloracidobacterium isolates provides evidence for multiple species.</title>
        <authorList>
            <person name="Saini M.K."/>
            <person name="Costas A.M.G."/>
            <person name="Tank M."/>
            <person name="Bryant D.A."/>
        </authorList>
    </citation>
    <scope>NUCLEOTIDE SEQUENCE [LARGE SCALE GENOMIC DNA]</scope>
    <source>
        <strain evidence="10 11">BV2-C</strain>
    </source>
</reference>
<evidence type="ECO:0000256" key="4">
    <source>
        <dbReference type="ARBA" id="ARBA00022741"/>
    </source>
</evidence>
<feature type="compositionally biased region" description="Basic residues" evidence="8">
    <location>
        <begin position="278"/>
        <end position="288"/>
    </location>
</feature>
<keyword evidence="11" id="KW-1185">Reference proteome</keyword>
<dbReference type="EC" id="2.7.4.9" evidence="7"/>
<dbReference type="InterPro" id="IPR018094">
    <property type="entry name" value="Thymidylate_kinase"/>
</dbReference>
<dbReference type="Gene3D" id="3.40.50.300">
    <property type="entry name" value="P-loop containing nucleotide triphosphate hydrolases"/>
    <property type="match status" value="1"/>
</dbReference>
<evidence type="ECO:0000256" key="2">
    <source>
        <dbReference type="ARBA" id="ARBA00022679"/>
    </source>
</evidence>
<comment type="function">
    <text evidence="7">Phosphorylation of dTMP to form dTDP in both de novo and salvage pathways of dTTP synthesis.</text>
</comment>
<evidence type="ECO:0000256" key="5">
    <source>
        <dbReference type="ARBA" id="ARBA00022777"/>
    </source>
</evidence>
<sequence>MTKIQFFGAGLPGFQEKTLPGRLIVLEGTDGVGRSTQIALLKTWLESSGFAVLDTGLTRSLLAGRGLKKAKEGHTLGAKTMDLFYATDLADRLENQMIPALRAGFIVLTDRYVYSLMARAIVRGASSEWIQSVYGFALKPDAVFYLKIDLSHLIPRVLTSTGFDYWESGMDFLPGDDMYDCFVQYQTRLLATFDQLARQHGFETVDATQTVNKVFSVLQRKIQKVLPKTAPVVNAVLPTSAAPLLPTPADTDDVEGRREEFARLSQTESATSTNHKAPAAKRKTVKKT</sequence>
<evidence type="ECO:0000259" key="9">
    <source>
        <dbReference type="Pfam" id="PF02223"/>
    </source>
</evidence>
<feature type="region of interest" description="Disordered" evidence="8">
    <location>
        <begin position="244"/>
        <end position="288"/>
    </location>
</feature>
<comment type="caution">
    <text evidence="7">Lacks conserved residue(s) required for the propagation of feature annotation.</text>
</comment>
<dbReference type="HAMAP" id="MF_00165">
    <property type="entry name" value="Thymidylate_kinase"/>
    <property type="match status" value="1"/>
</dbReference>
<protein>
    <recommendedName>
        <fullName evidence="7">Thymidylate kinase</fullName>
        <ecNumber evidence="7">2.7.4.9</ecNumber>
    </recommendedName>
    <alternativeName>
        <fullName evidence="7">dTMP kinase</fullName>
    </alternativeName>
</protein>
<dbReference type="Pfam" id="PF02223">
    <property type="entry name" value="Thymidylate_kin"/>
    <property type="match status" value="1"/>
</dbReference>
<dbReference type="GO" id="GO:0016301">
    <property type="term" value="F:kinase activity"/>
    <property type="evidence" value="ECO:0007669"/>
    <property type="project" value="UniProtKB-KW"/>
</dbReference>
<evidence type="ECO:0000256" key="1">
    <source>
        <dbReference type="ARBA" id="ARBA00009776"/>
    </source>
</evidence>
<proteinExistence type="inferred from homology"/>
<evidence type="ECO:0000256" key="8">
    <source>
        <dbReference type="SAM" id="MobiDB-lite"/>
    </source>
</evidence>
<keyword evidence="3 7" id="KW-0545">Nucleotide biosynthesis</keyword>
<evidence type="ECO:0000313" key="10">
    <source>
        <dbReference type="EMBL" id="QUW02690.1"/>
    </source>
</evidence>
<dbReference type="Proteomes" id="UP000676506">
    <property type="component" value="Chromosome 1"/>
</dbReference>
<keyword evidence="2 7" id="KW-0808">Transferase</keyword>
<dbReference type="InterPro" id="IPR027417">
    <property type="entry name" value="P-loop_NTPase"/>
</dbReference>